<dbReference type="GO" id="GO:0022857">
    <property type="term" value="F:transmembrane transporter activity"/>
    <property type="evidence" value="ECO:0007669"/>
    <property type="project" value="InterPro"/>
</dbReference>
<feature type="domain" description="EamA" evidence="7">
    <location>
        <begin position="178"/>
        <end position="315"/>
    </location>
</feature>
<evidence type="ECO:0000256" key="1">
    <source>
        <dbReference type="ARBA" id="ARBA00004141"/>
    </source>
</evidence>
<protein>
    <recommendedName>
        <fullName evidence="6">WAT1-related protein</fullName>
    </recommendedName>
</protein>
<keyword evidence="3 6" id="KW-0812">Transmembrane</keyword>
<dbReference type="AlphaFoldDB" id="A0A5N6L124"/>
<dbReference type="PANTHER" id="PTHR31218">
    <property type="entry name" value="WAT1-RELATED PROTEIN"/>
    <property type="match status" value="1"/>
</dbReference>
<feature type="transmembrane region" description="Helical" evidence="6">
    <location>
        <begin position="55"/>
        <end position="76"/>
    </location>
</feature>
<keyword evidence="9" id="KW-1185">Reference proteome</keyword>
<dbReference type="GO" id="GO:0016020">
    <property type="term" value="C:membrane"/>
    <property type="evidence" value="ECO:0007669"/>
    <property type="project" value="UniProtKB-SubCell"/>
</dbReference>
<sequence length="342" mass="38481">MEEQEESVGVERGRLKREKLYEEVKPYVYFIFSNFYFAGYNLLSKIYLDKGMSRYVLVAYEHAFGTLATALLAFLFEREESRNKEQTCCTKTREHKQARMLTACMWLLPHVHAFNSMEKLEISRLGSQAKILGTVIAFGGATLMTLYRGIPLISLHNRSSHQHVTTSKPFIDRDSIKASIMLLVSYLSLSAFYILQTATVKMYPAPITLTSLTCLSGTFLSTIMTAILDHKASSWKLSWNITLLAPIYSGVMMFGVTVYVQTLVIRKKGPVFMTAFRPLATIIVAVMGLLILGDALYLGSVIGATLIFLGLYATLWGKEREKGDKLSEQTVSVESIEIKQEK</sequence>
<feature type="transmembrane region" description="Helical" evidence="6">
    <location>
        <begin position="26"/>
        <end position="43"/>
    </location>
</feature>
<gene>
    <name evidence="8" type="ORF">FH972_025135</name>
</gene>
<feature type="transmembrane region" description="Helical" evidence="6">
    <location>
        <begin position="297"/>
        <end position="317"/>
    </location>
</feature>
<feature type="transmembrane region" description="Helical" evidence="6">
    <location>
        <begin position="272"/>
        <end position="291"/>
    </location>
</feature>
<dbReference type="Proteomes" id="UP000327013">
    <property type="component" value="Unassembled WGS sequence"/>
</dbReference>
<dbReference type="InterPro" id="IPR000620">
    <property type="entry name" value="EamA_dom"/>
</dbReference>
<comment type="subcellular location">
    <subcellularLocation>
        <location evidence="1 6">Membrane</location>
        <topology evidence="1 6">Multi-pass membrane protein</topology>
    </subcellularLocation>
</comment>
<evidence type="ECO:0000256" key="3">
    <source>
        <dbReference type="ARBA" id="ARBA00022692"/>
    </source>
</evidence>
<dbReference type="InterPro" id="IPR037185">
    <property type="entry name" value="EmrE-like"/>
</dbReference>
<dbReference type="OrthoDB" id="1931790at2759"/>
<feature type="transmembrane region" description="Helical" evidence="6">
    <location>
        <begin position="207"/>
        <end position="227"/>
    </location>
</feature>
<proteinExistence type="inferred from homology"/>
<evidence type="ECO:0000313" key="8">
    <source>
        <dbReference type="EMBL" id="KAB8441747.1"/>
    </source>
</evidence>
<comment type="similarity">
    <text evidence="2 6">Belongs to the drug/metabolite transporter (DMT) superfamily. Plant drug/metabolite exporter (P-DME) (TC 2.A.7.4) family.</text>
</comment>
<comment type="caution">
    <text evidence="8">The sequence shown here is derived from an EMBL/GenBank/DDBJ whole genome shotgun (WGS) entry which is preliminary data.</text>
</comment>
<dbReference type="SUPFAM" id="SSF103481">
    <property type="entry name" value="Multidrug resistance efflux transporter EmrE"/>
    <property type="match status" value="1"/>
</dbReference>
<evidence type="ECO:0000256" key="2">
    <source>
        <dbReference type="ARBA" id="ARBA00007635"/>
    </source>
</evidence>
<name>A0A5N6L124_9ROSI</name>
<dbReference type="Pfam" id="PF00892">
    <property type="entry name" value="EamA"/>
    <property type="match status" value="1"/>
</dbReference>
<reference evidence="8 9" key="1">
    <citation type="submission" date="2019-06" db="EMBL/GenBank/DDBJ databases">
        <title>A chromosomal-level reference genome of Carpinus fangiana (Coryloideae, Betulaceae).</title>
        <authorList>
            <person name="Yang X."/>
            <person name="Wang Z."/>
            <person name="Zhang L."/>
            <person name="Hao G."/>
            <person name="Liu J."/>
            <person name="Yang Y."/>
        </authorList>
    </citation>
    <scope>NUCLEOTIDE SEQUENCE [LARGE SCALE GENOMIC DNA]</scope>
    <source>
        <strain evidence="8">Cfa_2016G</strain>
        <tissue evidence="8">Leaf</tissue>
    </source>
</reference>
<dbReference type="EMBL" id="VIBQ01000037">
    <property type="protein sequence ID" value="KAB8441747.1"/>
    <property type="molecule type" value="Genomic_DNA"/>
</dbReference>
<evidence type="ECO:0000256" key="6">
    <source>
        <dbReference type="RuleBase" id="RU363077"/>
    </source>
</evidence>
<evidence type="ECO:0000259" key="7">
    <source>
        <dbReference type="Pfam" id="PF00892"/>
    </source>
</evidence>
<accession>A0A5N6L124</accession>
<feature type="transmembrane region" description="Helical" evidence="6">
    <location>
        <begin position="176"/>
        <end position="195"/>
    </location>
</feature>
<keyword evidence="4 6" id="KW-1133">Transmembrane helix</keyword>
<feature type="transmembrane region" description="Helical" evidence="6">
    <location>
        <begin position="131"/>
        <end position="150"/>
    </location>
</feature>
<keyword evidence="5 6" id="KW-0472">Membrane</keyword>
<feature type="transmembrane region" description="Helical" evidence="6">
    <location>
        <begin position="239"/>
        <end position="260"/>
    </location>
</feature>
<evidence type="ECO:0000313" key="9">
    <source>
        <dbReference type="Proteomes" id="UP000327013"/>
    </source>
</evidence>
<evidence type="ECO:0000256" key="5">
    <source>
        <dbReference type="ARBA" id="ARBA00023136"/>
    </source>
</evidence>
<evidence type="ECO:0000256" key="4">
    <source>
        <dbReference type="ARBA" id="ARBA00022989"/>
    </source>
</evidence>
<dbReference type="InterPro" id="IPR030184">
    <property type="entry name" value="WAT1-related"/>
</dbReference>
<organism evidence="8 9">
    <name type="scientific">Carpinus fangiana</name>
    <dbReference type="NCBI Taxonomy" id="176857"/>
    <lineage>
        <taxon>Eukaryota</taxon>
        <taxon>Viridiplantae</taxon>
        <taxon>Streptophyta</taxon>
        <taxon>Embryophyta</taxon>
        <taxon>Tracheophyta</taxon>
        <taxon>Spermatophyta</taxon>
        <taxon>Magnoliopsida</taxon>
        <taxon>eudicotyledons</taxon>
        <taxon>Gunneridae</taxon>
        <taxon>Pentapetalae</taxon>
        <taxon>rosids</taxon>
        <taxon>fabids</taxon>
        <taxon>Fagales</taxon>
        <taxon>Betulaceae</taxon>
        <taxon>Carpinus</taxon>
    </lineage>
</organism>